<dbReference type="EMBL" id="BKCJ010253676">
    <property type="protein sequence ID" value="GEZ21918.1"/>
    <property type="molecule type" value="Genomic_DNA"/>
</dbReference>
<accession>A0A699I7B7</accession>
<organism evidence="1">
    <name type="scientific">Tanacetum cinerariifolium</name>
    <name type="common">Dalmatian daisy</name>
    <name type="synonym">Chrysanthemum cinerariifolium</name>
    <dbReference type="NCBI Taxonomy" id="118510"/>
    <lineage>
        <taxon>Eukaryota</taxon>
        <taxon>Viridiplantae</taxon>
        <taxon>Streptophyta</taxon>
        <taxon>Embryophyta</taxon>
        <taxon>Tracheophyta</taxon>
        <taxon>Spermatophyta</taxon>
        <taxon>Magnoliopsida</taxon>
        <taxon>eudicotyledons</taxon>
        <taxon>Gunneridae</taxon>
        <taxon>Pentapetalae</taxon>
        <taxon>asterids</taxon>
        <taxon>campanulids</taxon>
        <taxon>Asterales</taxon>
        <taxon>Asteraceae</taxon>
        <taxon>Asteroideae</taxon>
        <taxon>Anthemideae</taxon>
        <taxon>Anthemidinae</taxon>
        <taxon>Tanacetum</taxon>
    </lineage>
</organism>
<name>A0A699I7B7_TANCI</name>
<proteinExistence type="predicted"/>
<dbReference type="AlphaFoldDB" id="A0A699I7B7"/>
<sequence length="209" mass="23417">MGISVNSGPKETGINYFLSGKIGTMMALGRSFMASFEDIISFLAMHAPSNDLIHTNLEQIGIVSKVMSNFLKEFLLLLGRHPFHNKIPHMEENPPKQSRLGILLTKKVILNGDFPIPIWVVDGVVQPIAPTTAKQRLAKKNELKARGTLLMALLDKHQLKINIHKDAKSLIEAIEKRFGGNKETKKVQKTLLKQQYENFIGCSRFSDLV</sequence>
<comment type="caution">
    <text evidence="1">The sequence shown here is derived from an EMBL/GenBank/DDBJ whole genome shotgun (WGS) entry which is preliminary data.</text>
</comment>
<gene>
    <name evidence="1" type="ORF">Tci_493891</name>
</gene>
<protein>
    <submittedName>
        <fullName evidence="1">Ribonuclease H-like domain-containing protein</fullName>
    </submittedName>
</protein>
<evidence type="ECO:0000313" key="1">
    <source>
        <dbReference type="EMBL" id="GEZ21918.1"/>
    </source>
</evidence>
<reference evidence="1" key="1">
    <citation type="journal article" date="2019" name="Sci. Rep.">
        <title>Draft genome of Tanacetum cinerariifolium, the natural source of mosquito coil.</title>
        <authorList>
            <person name="Yamashiro T."/>
            <person name="Shiraishi A."/>
            <person name="Satake H."/>
            <person name="Nakayama K."/>
        </authorList>
    </citation>
    <scope>NUCLEOTIDE SEQUENCE</scope>
</reference>